<sequence length="207" mass="23385">MACIPVRNRNTFSYQASLPHTISVEIPIGKANILTFHQETQELRPALQNSIDIVGFWKAGKLDRQNPIQSSTAEFFEITTSVSFHECARESIYYPYIPDVALLRERGIDRSRGGDTTDKKPSRDSTDLNVHQKCMGFPRPILQPEKRLFPSCGGPLRGAVKSETKSEIRRSNAHMCNSHEDTYASTVRIQFIYISPSTDIPLERSLS</sequence>
<accession>A0A195BN28</accession>
<protein>
    <submittedName>
        <fullName evidence="2">Uncharacterized protein</fullName>
    </submittedName>
</protein>
<organism evidence="2 3">
    <name type="scientific">Atta colombica</name>
    <dbReference type="NCBI Taxonomy" id="520822"/>
    <lineage>
        <taxon>Eukaryota</taxon>
        <taxon>Metazoa</taxon>
        <taxon>Ecdysozoa</taxon>
        <taxon>Arthropoda</taxon>
        <taxon>Hexapoda</taxon>
        <taxon>Insecta</taxon>
        <taxon>Pterygota</taxon>
        <taxon>Neoptera</taxon>
        <taxon>Endopterygota</taxon>
        <taxon>Hymenoptera</taxon>
        <taxon>Apocrita</taxon>
        <taxon>Aculeata</taxon>
        <taxon>Formicoidea</taxon>
        <taxon>Formicidae</taxon>
        <taxon>Myrmicinae</taxon>
        <taxon>Atta</taxon>
    </lineage>
</organism>
<evidence type="ECO:0000256" key="1">
    <source>
        <dbReference type="SAM" id="MobiDB-lite"/>
    </source>
</evidence>
<evidence type="ECO:0000313" key="3">
    <source>
        <dbReference type="Proteomes" id="UP000078540"/>
    </source>
</evidence>
<feature type="compositionally biased region" description="Basic and acidic residues" evidence="1">
    <location>
        <begin position="108"/>
        <end position="126"/>
    </location>
</feature>
<feature type="region of interest" description="Disordered" evidence="1">
    <location>
        <begin position="108"/>
        <end position="130"/>
    </location>
</feature>
<dbReference type="AlphaFoldDB" id="A0A195BN28"/>
<evidence type="ECO:0000313" key="2">
    <source>
        <dbReference type="EMBL" id="KYM86567.1"/>
    </source>
</evidence>
<keyword evidence="3" id="KW-1185">Reference proteome</keyword>
<name>A0A195BN28_9HYME</name>
<dbReference type="Proteomes" id="UP000078540">
    <property type="component" value="Unassembled WGS sequence"/>
</dbReference>
<proteinExistence type="predicted"/>
<reference evidence="2 3" key="1">
    <citation type="submission" date="2015-09" db="EMBL/GenBank/DDBJ databases">
        <title>Atta colombica WGS genome.</title>
        <authorList>
            <person name="Nygaard S."/>
            <person name="Hu H."/>
            <person name="Boomsma J."/>
            <person name="Zhang G."/>
        </authorList>
    </citation>
    <scope>NUCLEOTIDE SEQUENCE [LARGE SCALE GENOMIC DNA]</scope>
    <source>
        <strain evidence="2">Treedump-2</strain>
        <tissue evidence="2">Whole body</tissue>
    </source>
</reference>
<gene>
    <name evidence="2" type="ORF">ALC53_04028</name>
</gene>
<dbReference type="EMBL" id="KQ976440">
    <property type="protein sequence ID" value="KYM86567.1"/>
    <property type="molecule type" value="Genomic_DNA"/>
</dbReference>